<evidence type="ECO:0000313" key="10">
    <source>
        <dbReference type="EMBL" id="KAK5780910.1"/>
    </source>
</evidence>
<evidence type="ECO:0000256" key="1">
    <source>
        <dbReference type="ARBA" id="ARBA00000068"/>
    </source>
</evidence>
<feature type="binding site" evidence="9">
    <location>
        <position position="267"/>
    </location>
    <ligand>
        <name>Fe cation</name>
        <dbReference type="ChEBI" id="CHEBI:24875"/>
        <label>2</label>
    </ligand>
</feature>
<dbReference type="PANTHER" id="PTHR12697:SF5">
    <property type="entry name" value="DEOXYHYPUSINE HYDROXYLASE"/>
    <property type="match status" value="1"/>
</dbReference>
<keyword evidence="4" id="KW-0677">Repeat</keyword>
<keyword evidence="6 9" id="KW-0408">Iron</keyword>
<comment type="catalytic activity">
    <reaction evidence="1 9">
        <text>[eIF5A protein]-deoxyhypusine + AH2 + O2 = [eIF5A protein]-hypusine + A + H2O</text>
        <dbReference type="Rhea" id="RHEA:14101"/>
        <dbReference type="Rhea" id="RHEA-COMP:10144"/>
        <dbReference type="Rhea" id="RHEA-COMP:12592"/>
        <dbReference type="ChEBI" id="CHEBI:13193"/>
        <dbReference type="ChEBI" id="CHEBI:15377"/>
        <dbReference type="ChEBI" id="CHEBI:15379"/>
        <dbReference type="ChEBI" id="CHEBI:17499"/>
        <dbReference type="ChEBI" id="CHEBI:82657"/>
        <dbReference type="ChEBI" id="CHEBI:91175"/>
        <dbReference type="EC" id="1.14.99.29"/>
    </reaction>
</comment>
<evidence type="ECO:0000256" key="4">
    <source>
        <dbReference type="ARBA" id="ARBA00022737"/>
    </source>
</evidence>
<evidence type="ECO:0000256" key="8">
    <source>
        <dbReference type="ARBA" id="ARBA00023256"/>
    </source>
</evidence>
<keyword evidence="3 9" id="KW-0479">Metal-binding</keyword>
<dbReference type="Pfam" id="PF13646">
    <property type="entry name" value="HEAT_2"/>
    <property type="match status" value="2"/>
</dbReference>
<organism evidence="10 11">
    <name type="scientific">Arxiozyma heterogenica</name>
    <dbReference type="NCBI Taxonomy" id="278026"/>
    <lineage>
        <taxon>Eukaryota</taxon>
        <taxon>Fungi</taxon>
        <taxon>Dikarya</taxon>
        <taxon>Ascomycota</taxon>
        <taxon>Saccharomycotina</taxon>
        <taxon>Saccharomycetes</taxon>
        <taxon>Saccharomycetales</taxon>
        <taxon>Saccharomycetaceae</taxon>
        <taxon>Arxiozyma</taxon>
    </lineage>
</organism>
<name>A0AAN7WN37_9SACH</name>
<evidence type="ECO:0000256" key="6">
    <source>
        <dbReference type="ARBA" id="ARBA00023004"/>
    </source>
</evidence>
<comment type="caution">
    <text evidence="10">The sequence shown here is derived from an EMBL/GenBank/DDBJ whole genome shotgun (WGS) entry which is preliminary data.</text>
</comment>
<dbReference type="InterPro" id="IPR016024">
    <property type="entry name" value="ARM-type_fold"/>
</dbReference>
<keyword evidence="9" id="KW-0539">Nucleus</keyword>
<feature type="binding site" evidence="9">
    <location>
        <position position="110"/>
    </location>
    <ligand>
        <name>Fe cation</name>
        <dbReference type="ChEBI" id="CHEBI:24875"/>
        <label>1</label>
    </ligand>
</feature>
<dbReference type="SMART" id="SM00567">
    <property type="entry name" value="EZ_HEAT"/>
    <property type="match status" value="5"/>
</dbReference>
<comment type="similarity">
    <text evidence="9">Belongs to the deoxyhypusine hydroxylase family.</text>
</comment>
<dbReference type="InterPro" id="IPR011989">
    <property type="entry name" value="ARM-like"/>
</dbReference>
<evidence type="ECO:0000256" key="5">
    <source>
        <dbReference type="ARBA" id="ARBA00023002"/>
    </source>
</evidence>
<dbReference type="GO" id="GO:0019135">
    <property type="term" value="F:deoxyhypusine monooxygenase activity"/>
    <property type="evidence" value="ECO:0007669"/>
    <property type="project" value="UniProtKB-UniRule"/>
</dbReference>
<evidence type="ECO:0000256" key="7">
    <source>
        <dbReference type="ARBA" id="ARBA00023033"/>
    </source>
</evidence>
<feature type="binding site" evidence="9">
    <location>
        <position position="235"/>
    </location>
    <ligand>
        <name>Fe cation</name>
        <dbReference type="ChEBI" id="CHEBI:24875"/>
        <label>2</label>
    </ligand>
</feature>
<dbReference type="AlphaFoldDB" id="A0AAN7WN37"/>
<dbReference type="InterPro" id="IPR004155">
    <property type="entry name" value="PBS_lyase_HEAT"/>
</dbReference>
<evidence type="ECO:0000256" key="2">
    <source>
        <dbReference type="ARBA" id="ARBA00005041"/>
    </source>
</evidence>
<evidence type="ECO:0000313" key="11">
    <source>
        <dbReference type="Proteomes" id="UP001306508"/>
    </source>
</evidence>
<dbReference type="Proteomes" id="UP001306508">
    <property type="component" value="Unassembled WGS sequence"/>
</dbReference>
<feature type="binding site" evidence="9">
    <location>
        <position position="76"/>
    </location>
    <ligand>
        <name>Fe cation</name>
        <dbReference type="ChEBI" id="CHEBI:24875"/>
        <label>1</label>
    </ligand>
</feature>
<evidence type="ECO:0000256" key="3">
    <source>
        <dbReference type="ARBA" id="ARBA00022723"/>
    </source>
</evidence>
<dbReference type="GO" id="GO:0005634">
    <property type="term" value="C:nucleus"/>
    <property type="evidence" value="ECO:0007669"/>
    <property type="project" value="UniProtKB-SubCell"/>
</dbReference>
<gene>
    <name evidence="9" type="primary">LIA1</name>
    <name evidence="10" type="ORF">RI543_002037</name>
</gene>
<proteinExistence type="inferred from homology"/>
<dbReference type="PANTHER" id="PTHR12697">
    <property type="entry name" value="PBS LYASE HEAT-LIKE PROTEIN"/>
    <property type="match status" value="1"/>
</dbReference>
<feature type="binding site" evidence="9">
    <location>
        <position position="234"/>
    </location>
    <ligand>
        <name>Fe cation</name>
        <dbReference type="ChEBI" id="CHEBI:24875"/>
        <label>2</label>
    </ligand>
</feature>
<dbReference type="GO" id="GO:0005737">
    <property type="term" value="C:cytoplasm"/>
    <property type="evidence" value="ECO:0007669"/>
    <property type="project" value="UniProtKB-SubCell"/>
</dbReference>
<keyword evidence="9" id="KW-0963">Cytoplasm</keyword>
<dbReference type="FunFam" id="1.25.10.10:FF:000099">
    <property type="entry name" value="Deoxyhypusine hydroxylase"/>
    <property type="match status" value="1"/>
</dbReference>
<feature type="binding site" evidence="9">
    <location>
        <position position="268"/>
    </location>
    <ligand>
        <name>Fe cation</name>
        <dbReference type="ChEBI" id="CHEBI:24875"/>
        <label>2</label>
    </ligand>
</feature>
<sequence length="322" mass="36234">MSTNFEKHYTKIIDDNNLEQLRDILVSKDSKLSNRFRALFNLKTTAENFKEDKERANKAVEYMHETFGDDSELLKHEVAYVLGQTKNLYAAPFLRKVMLDANQQPMVRHEAAEALGALGDKDSVEDLQKCLQNDPHPAVIQTAELALARIQWEHSPAAETEKLQQSLYSSTDPAPPLSLEKDFTVEQLKNLLNDQNKPLFDRYRAMFRLRDIGTSEAVSALASGFNDPSALFKHEIAYVFGQMGNPAAVPRLVEVLGRMEEAPMVRHEAAEALGAIATPDVVPVLKHYLNDPVDVVRESAIVALDMYEYENSNDLEYAPEAN</sequence>
<dbReference type="EC" id="1.14.99.29" evidence="9"/>
<keyword evidence="8 9" id="KW-0386">Hypusine biosynthesis</keyword>
<comment type="cofactor">
    <cofactor evidence="9">
        <name>Fe(2+)</name>
        <dbReference type="ChEBI" id="CHEBI:29033"/>
    </cofactor>
    <text evidence="9">Binds 2 Fe(2+) ions per subunit.</text>
</comment>
<dbReference type="Gene3D" id="1.25.10.10">
    <property type="entry name" value="Leucine-rich Repeat Variant"/>
    <property type="match status" value="2"/>
</dbReference>
<keyword evidence="7 9" id="KW-0503">Monooxygenase</keyword>
<dbReference type="GO" id="GO:0046872">
    <property type="term" value="F:metal ion binding"/>
    <property type="evidence" value="ECO:0007669"/>
    <property type="project" value="UniProtKB-KW"/>
</dbReference>
<keyword evidence="5 9" id="KW-0560">Oxidoreductase</keyword>
<protein>
    <recommendedName>
        <fullName evidence="9">Deoxyhypusine hydroxylase</fullName>
        <shortName evidence="9">DOHH</shortName>
        <ecNumber evidence="9">1.14.99.29</ecNumber>
    </recommendedName>
    <alternativeName>
        <fullName evidence="9">Deoxyhypusine dioxygenase</fullName>
    </alternativeName>
    <alternativeName>
        <fullName evidence="9">Deoxyhypusine monooxygenase</fullName>
    </alternativeName>
</protein>
<dbReference type="EMBL" id="JAWIZZ010000040">
    <property type="protein sequence ID" value="KAK5780910.1"/>
    <property type="molecule type" value="Genomic_DNA"/>
</dbReference>
<reference evidence="11" key="1">
    <citation type="submission" date="2023-07" db="EMBL/GenBank/DDBJ databases">
        <title>A draft genome of Kazachstania heterogenica Y-27499.</title>
        <authorList>
            <person name="Donic C."/>
            <person name="Kralova J.S."/>
            <person name="Fidel L."/>
            <person name="Ben-Dor S."/>
            <person name="Jung S."/>
        </authorList>
    </citation>
    <scope>NUCLEOTIDE SEQUENCE [LARGE SCALE GENOMIC DNA]</scope>
    <source>
        <strain evidence="11">Y27499</strain>
    </source>
</reference>
<feature type="binding site" evidence="9">
    <location>
        <position position="109"/>
    </location>
    <ligand>
        <name>Fe cation</name>
        <dbReference type="ChEBI" id="CHEBI:24875"/>
        <label>1</label>
    </ligand>
</feature>
<comment type="function">
    <text evidence="9">Catalyzes the hydroxylation of the N(6)-(4-aminobutyl)-L-lysine intermediate to form hypusine, an essential post-translational modification only found in mature eIF-5A factor.</text>
</comment>
<dbReference type="HAMAP" id="MF_03101">
    <property type="entry name" value="Deoxyhypusine_hydroxylase"/>
    <property type="match status" value="1"/>
</dbReference>
<accession>A0AAN7WN37</accession>
<evidence type="ECO:0000256" key="9">
    <source>
        <dbReference type="HAMAP-Rule" id="MF_03101"/>
    </source>
</evidence>
<keyword evidence="11" id="KW-1185">Reference proteome</keyword>
<feature type="binding site" evidence="9">
    <location>
        <position position="77"/>
    </location>
    <ligand>
        <name>Fe cation</name>
        <dbReference type="ChEBI" id="CHEBI:24875"/>
        <label>1</label>
    </ligand>
</feature>
<dbReference type="SUPFAM" id="SSF48371">
    <property type="entry name" value="ARM repeat"/>
    <property type="match status" value="1"/>
</dbReference>
<comment type="pathway">
    <text evidence="2 9">Protein modification; eIF5A hypusination.</text>
</comment>
<dbReference type="InterPro" id="IPR027517">
    <property type="entry name" value="Deoxyhypusine_hydroxylase"/>
</dbReference>
<comment type="subcellular location">
    <subcellularLocation>
        <location evidence="9">Cytoplasm</location>
    </subcellularLocation>
    <subcellularLocation>
        <location evidence="9">Nucleus</location>
    </subcellularLocation>
</comment>